<dbReference type="AlphaFoldDB" id="A0A6J4TYD6"/>
<feature type="compositionally biased region" description="Low complexity" evidence="1">
    <location>
        <begin position="95"/>
        <end position="104"/>
    </location>
</feature>
<feature type="non-terminal residue" evidence="2">
    <location>
        <position position="1"/>
    </location>
</feature>
<accession>A0A6J4TYD6</accession>
<evidence type="ECO:0000313" key="2">
    <source>
        <dbReference type="EMBL" id="CAA9533993.1"/>
    </source>
</evidence>
<keyword evidence="2" id="KW-0560">Oxidoreductase</keyword>
<evidence type="ECO:0000256" key="1">
    <source>
        <dbReference type="SAM" id="MobiDB-lite"/>
    </source>
</evidence>
<proteinExistence type="predicted"/>
<organism evidence="2">
    <name type="scientific">uncultured Solirubrobacteraceae bacterium</name>
    <dbReference type="NCBI Taxonomy" id="1162706"/>
    <lineage>
        <taxon>Bacteria</taxon>
        <taxon>Bacillati</taxon>
        <taxon>Actinomycetota</taxon>
        <taxon>Thermoleophilia</taxon>
        <taxon>Solirubrobacterales</taxon>
        <taxon>Solirubrobacteraceae</taxon>
        <taxon>environmental samples</taxon>
    </lineage>
</organism>
<dbReference type="EMBL" id="CADCVT010000441">
    <property type="protein sequence ID" value="CAA9533993.1"/>
    <property type="molecule type" value="Genomic_DNA"/>
</dbReference>
<feature type="region of interest" description="Disordered" evidence="1">
    <location>
        <begin position="66"/>
        <end position="131"/>
    </location>
</feature>
<feature type="non-terminal residue" evidence="2">
    <location>
        <position position="131"/>
    </location>
</feature>
<reference evidence="2" key="1">
    <citation type="submission" date="2020-02" db="EMBL/GenBank/DDBJ databases">
        <authorList>
            <person name="Meier V. D."/>
        </authorList>
    </citation>
    <scope>NUCLEOTIDE SEQUENCE</scope>
    <source>
        <strain evidence="2">AVDCRST_MAG85</strain>
    </source>
</reference>
<protein>
    <submittedName>
        <fullName evidence="2">Peptide-methionine (R)-S-oxide reductase MsrB</fullName>
        <ecNumber evidence="2">1.8.4.12</ecNumber>
    </submittedName>
</protein>
<name>A0A6J4TYD6_9ACTN</name>
<gene>
    <name evidence="2" type="ORF">AVDCRST_MAG85-3928</name>
</gene>
<dbReference type="EC" id="1.8.4.12" evidence="2"/>
<feature type="compositionally biased region" description="Basic and acidic residues" evidence="1">
    <location>
        <begin position="113"/>
        <end position="131"/>
    </location>
</feature>
<dbReference type="GO" id="GO:0033743">
    <property type="term" value="F:peptide-methionine (R)-S-oxide reductase activity"/>
    <property type="evidence" value="ECO:0007669"/>
    <property type="project" value="UniProtKB-EC"/>
</dbReference>
<sequence length="131" mass="14761">GQGSEVRAGVARAALAGGVRGSSPAGDRAALVGQVRQHEGRRHLQVRRVRPRAVRQRHEVRERVRVAQLHRPQGPRERRAHRGPLPRDGPHRGHLCALRLAPRARVPRRPRADRRALLHEQRRAEAGRGRL</sequence>